<gene>
    <name evidence="3" type="ORF">BJ322DRAFT_1108070</name>
</gene>
<name>A0A9P6HHP0_9AGAM</name>
<organism evidence="3 4">
    <name type="scientific">Thelephora terrestris</name>
    <dbReference type="NCBI Taxonomy" id="56493"/>
    <lineage>
        <taxon>Eukaryota</taxon>
        <taxon>Fungi</taxon>
        <taxon>Dikarya</taxon>
        <taxon>Basidiomycota</taxon>
        <taxon>Agaricomycotina</taxon>
        <taxon>Agaricomycetes</taxon>
        <taxon>Thelephorales</taxon>
        <taxon>Thelephoraceae</taxon>
        <taxon>Thelephora</taxon>
    </lineage>
</organism>
<dbReference type="Proteomes" id="UP000736335">
    <property type="component" value="Unassembled WGS sequence"/>
</dbReference>
<dbReference type="Pfam" id="PF09011">
    <property type="entry name" value="HMG_box_2"/>
    <property type="match status" value="1"/>
</dbReference>
<feature type="domain" description="HMG box" evidence="2">
    <location>
        <begin position="108"/>
        <end position="161"/>
    </location>
</feature>
<comment type="caution">
    <text evidence="3">The sequence shown here is derived from an EMBL/GenBank/DDBJ whole genome shotgun (WGS) entry which is preliminary data.</text>
</comment>
<feature type="compositionally biased region" description="Polar residues" evidence="1">
    <location>
        <begin position="1"/>
        <end position="19"/>
    </location>
</feature>
<evidence type="ECO:0000313" key="3">
    <source>
        <dbReference type="EMBL" id="KAF9786214.1"/>
    </source>
</evidence>
<protein>
    <recommendedName>
        <fullName evidence="2">HMG box domain-containing protein</fullName>
    </recommendedName>
</protein>
<dbReference type="Gene3D" id="1.10.30.10">
    <property type="entry name" value="High mobility group box domain"/>
    <property type="match status" value="1"/>
</dbReference>
<reference evidence="3" key="2">
    <citation type="submission" date="2020-11" db="EMBL/GenBank/DDBJ databases">
        <authorList>
            <consortium name="DOE Joint Genome Institute"/>
            <person name="Kuo A."/>
            <person name="Miyauchi S."/>
            <person name="Kiss E."/>
            <person name="Drula E."/>
            <person name="Kohler A."/>
            <person name="Sanchez-Garcia M."/>
            <person name="Andreopoulos B."/>
            <person name="Barry K.W."/>
            <person name="Bonito G."/>
            <person name="Buee M."/>
            <person name="Carver A."/>
            <person name="Chen C."/>
            <person name="Cichocki N."/>
            <person name="Clum A."/>
            <person name="Culley D."/>
            <person name="Crous P.W."/>
            <person name="Fauchery L."/>
            <person name="Girlanda M."/>
            <person name="Hayes R."/>
            <person name="Keri Z."/>
            <person name="Labutti K."/>
            <person name="Lipzen A."/>
            <person name="Lombard V."/>
            <person name="Magnuson J."/>
            <person name="Maillard F."/>
            <person name="Morin E."/>
            <person name="Murat C."/>
            <person name="Nolan M."/>
            <person name="Ohm R."/>
            <person name="Pangilinan J."/>
            <person name="Pereira M."/>
            <person name="Perotto S."/>
            <person name="Peter M."/>
            <person name="Riley R."/>
            <person name="Sitrit Y."/>
            <person name="Stielow B."/>
            <person name="Szollosi G."/>
            <person name="Zifcakova L."/>
            <person name="Stursova M."/>
            <person name="Spatafora J.W."/>
            <person name="Tedersoo L."/>
            <person name="Vaario L.-M."/>
            <person name="Yamada A."/>
            <person name="Yan M."/>
            <person name="Wang P."/>
            <person name="Xu J."/>
            <person name="Bruns T."/>
            <person name="Baldrian P."/>
            <person name="Vilgalys R."/>
            <person name="Henrissat B."/>
            <person name="Grigoriev I.V."/>
            <person name="Hibbett D."/>
            <person name="Nagy L.G."/>
            <person name="Martin F.M."/>
        </authorList>
    </citation>
    <scope>NUCLEOTIDE SEQUENCE</scope>
    <source>
        <strain evidence="3">UH-Tt-Lm1</strain>
    </source>
</reference>
<feature type="region of interest" description="Disordered" evidence="1">
    <location>
        <begin position="1"/>
        <end position="21"/>
    </location>
</feature>
<proteinExistence type="predicted"/>
<dbReference type="EMBL" id="WIUZ02000006">
    <property type="protein sequence ID" value="KAF9786214.1"/>
    <property type="molecule type" value="Genomic_DNA"/>
</dbReference>
<evidence type="ECO:0000256" key="1">
    <source>
        <dbReference type="SAM" id="MobiDB-lite"/>
    </source>
</evidence>
<dbReference type="AlphaFoldDB" id="A0A9P6HHP0"/>
<accession>A0A9P6HHP0</accession>
<evidence type="ECO:0000259" key="2">
    <source>
        <dbReference type="Pfam" id="PF09011"/>
    </source>
</evidence>
<sequence>MPCVSSSDSSTISRHQAVTKQAPKLATNKTLTFWQRRTQTRRAKRVLTAGDRLLRTKKQEQDRLEYLDALEEGHAVIRGLAEGLRNQFGKYSVDHYLNVLMHRAHTSRSVRKVSGWNVYQKFELERMKNAAGSDVSQINLTEVNKQISENWKALSHAQHEDVTAEWIQRIEEQRKGKKLAVHSAPLNAFHDVRSTLQSIEVQLAQLHARTRLEFLLVACRSATESFTKPFVYFSSVSGTWYF</sequence>
<keyword evidence="4" id="KW-1185">Reference proteome</keyword>
<evidence type="ECO:0000313" key="4">
    <source>
        <dbReference type="Proteomes" id="UP000736335"/>
    </source>
</evidence>
<dbReference type="InterPro" id="IPR009071">
    <property type="entry name" value="HMG_box_dom"/>
</dbReference>
<dbReference type="OrthoDB" id="3267359at2759"/>
<dbReference type="InterPro" id="IPR036910">
    <property type="entry name" value="HMG_box_dom_sf"/>
</dbReference>
<reference evidence="3" key="1">
    <citation type="journal article" date="2020" name="Nat. Commun.">
        <title>Large-scale genome sequencing of mycorrhizal fungi provides insights into the early evolution of symbiotic traits.</title>
        <authorList>
            <person name="Miyauchi S."/>
            <person name="Kiss E."/>
            <person name="Kuo A."/>
            <person name="Drula E."/>
            <person name="Kohler A."/>
            <person name="Sanchez-Garcia M."/>
            <person name="Morin E."/>
            <person name="Andreopoulos B."/>
            <person name="Barry K.W."/>
            <person name="Bonito G."/>
            <person name="Buee M."/>
            <person name="Carver A."/>
            <person name="Chen C."/>
            <person name="Cichocki N."/>
            <person name="Clum A."/>
            <person name="Culley D."/>
            <person name="Crous P.W."/>
            <person name="Fauchery L."/>
            <person name="Girlanda M."/>
            <person name="Hayes R.D."/>
            <person name="Keri Z."/>
            <person name="LaButti K."/>
            <person name="Lipzen A."/>
            <person name="Lombard V."/>
            <person name="Magnuson J."/>
            <person name="Maillard F."/>
            <person name="Murat C."/>
            <person name="Nolan M."/>
            <person name="Ohm R.A."/>
            <person name="Pangilinan J."/>
            <person name="Pereira M.F."/>
            <person name="Perotto S."/>
            <person name="Peter M."/>
            <person name="Pfister S."/>
            <person name="Riley R."/>
            <person name="Sitrit Y."/>
            <person name="Stielow J.B."/>
            <person name="Szollosi G."/>
            <person name="Zifcakova L."/>
            <person name="Stursova M."/>
            <person name="Spatafora J.W."/>
            <person name="Tedersoo L."/>
            <person name="Vaario L.M."/>
            <person name="Yamada A."/>
            <person name="Yan M."/>
            <person name="Wang P."/>
            <person name="Xu J."/>
            <person name="Bruns T."/>
            <person name="Baldrian P."/>
            <person name="Vilgalys R."/>
            <person name="Dunand C."/>
            <person name="Henrissat B."/>
            <person name="Grigoriev I.V."/>
            <person name="Hibbett D."/>
            <person name="Nagy L.G."/>
            <person name="Martin F.M."/>
        </authorList>
    </citation>
    <scope>NUCLEOTIDE SEQUENCE</scope>
    <source>
        <strain evidence="3">UH-Tt-Lm1</strain>
    </source>
</reference>